<dbReference type="InParanoid" id="A0A165HSM2"/>
<feature type="domain" description="Protein kinase" evidence="6">
    <location>
        <begin position="71"/>
        <end position="311"/>
    </location>
</feature>
<dbReference type="STRING" id="1328760.A0A165HSM2"/>
<dbReference type="EMBL" id="KV407457">
    <property type="protein sequence ID" value="KZF23883.1"/>
    <property type="molecule type" value="Genomic_DNA"/>
</dbReference>
<dbReference type="Proteomes" id="UP000076632">
    <property type="component" value="Unassembled WGS sequence"/>
</dbReference>
<sequence length="311" mass="35423">MSAFLRNYMQLWRWPQPLQCVLRGPSAVFHRIKLALWLLSEKWVNETKPQQTGIPDETTAARTLPYDSVIQSRGTLISGGGAGIVERLPSGAVIKSPWTDERREDCRAELRLEWQIYQRLGAHPGLVKILDWNDEDCTLTMELMENGQLDDYIRAHNERISSEQRDNWVKQAAEVVAHFHSLGVIHCDLETRNCLLDAHLRLKLIDFAGSSVDGSRPSAFVAPAFLAPDVEVNSKPTIQHDLFSLGSLIYNIVTGHQPFEGESSRKIQQHYKTNNFPNLENLQYGEIIHRCWHEGFTCAQEIVDILANKRS</sequence>
<keyword evidence="2" id="KW-0808">Transferase</keyword>
<dbReference type="Gene3D" id="1.10.510.10">
    <property type="entry name" value="Transferase(Phosphotransferase) domain 1"/>
    <property type="match status" value="1"/>
</dbReference>
<keyword evidence="1" id="KW-0723">Serine/threonine-protein kinase</keyword>
<evidence type="ECO:0000256" key="5">
    <source>
        <dbReference type="ARBA" id="ARBA00022840"/>
    </source>
</evidence>
<dbReference type="OrthoDB" id="1668230at2759"/>
<evidence type="ECO:0000313" key="8">
    <source>
        <dbReference type="Proteomes" id="UP000076632"/>
    </source>
</evidence>
<organism evidence="7 8">
    <name type="scientific">Xylona heveae (strain CBS 132557 / TC161)</name>
    <dbReference type="NCBI Taxonomy" id="1328760"/>
    <lineage>
        <taxon>Eukaryota</taxon>
        <taxon>Fungi</taxon>
        <taxon>Dikarya</taxon>
        <taxon>Ascomycota</taxon>
        <taxon>Pezizomycotina</taxon>
        <taxon>Xylonomycetes</taxon>
        <taxon>Xylonales</taxon>
        <taxon>Xylonaceae</taxon>
        <taxon>Xylona</taxon>
    </lineage>
</organism>
<dbReference type="InterPro" id="IPR011009">
    <property type="entry name" value="Kinase-like_dom_sf"/>
</dbReference>
<keyword evidence="8" id="KW-1185">Reference proteome</keyword>
<dbReference type="AlphaFoldDB" id="A0A165HSM2"/>
<dbReference type="SUPFAM" id="SSF56112">
    <property type="entry name" value="Protein kinase-like (PK-like)"/>
    <property type="match status" value="1"/>
</dbReference>
<keyword evidence="3" id="KW-0547">Nucleotide-binding</keyword>
<evidence type="ECO:0000256" key="2">
    <source>
        <dbReference type="ARBA" id="ARBA00022679"/>
    </source>
</evidence>
<keyword evidence="5" id="KW-0067">ATP-binding</keyword>
<dbReference type="PANTHER" id="PTHR24349">
    <property type="entry name" value="SERINE/THREONINE-PROTEIN KINASE"/>
    <property type="match status" value="1"/>
</dbReference>
<dbReference type="PROSITE" id="PS50011">
    <property type="entry name" value="PROTEIN_KINASE_DOM"/>
    <property type="match status" value="1"/>
</dbReference>
<gene>
    <name evidence="7" type="ORF">L228DRAFT_260634</name>
</gene>
<dbReference type="Pfam" id="PF00069">
    <property type="entry name" value="Pkinase"/>
    <property type="match status" value="1"/>
</dbReference>
<dbReference type="RefSeq" id="XP_018189438.1">
    <property type="nucleotide sequence ID" value="XM_018334276.1"/>
</dbReference>
<keyword evidence="4 7" id="KW-0418">Kinase</keyword>
<dbReference type="GO" id="GO:0004674">
    <property type="term" value="F:protein serine/threonine kinase activity"/>
    <property type="evidence" value="ECO:0007669"/>
    <property type="project" value="UniProtKB-KW"/>
</dbReference>
<evidence type="ECO:0000256" key="3">
    <source>
        <dbReference type="ARBA" id="ARBA00022741"/>
    </source>
</evidence>
<dbReference type="GO" id="GO:0005524">
    <property type="term" value="F:ATP binding"/>
    <property type="evidence" value="ECO:0007669"/>
    <property type="project" value="UniProtKB-KW"/>
</dbReference>
<dbReference type="GeneID" id="28899413"/>
<evidence type="ECO:0000313" key="7">
    <source>
        <dbReference type="EMBL" id="KZF23883.1"/>
    </source>
</evidence>
<dbReference type="InterPro" id="IPR050205">
    <property type="entry name" value="CDPK_Ser/Thr_kinases"/>
</dbReference>
<accession>A0A165HSM2</accession>
<evidence type="ECO:0000256" key="4">
    <source>
        <dbReference type="ARBA" id="ARBA00022777"/>
    </source>
</evidence>
<name>A0A165HSM2_XYLHT</name>
<dbReference type="InterPro" id="IPR000719">
    <property type="entry name" value="Prot_kinase_dom"/>
</dbReference>
<proteinExistence type="predicted"/>
<evidence type="ECO:0000259" key="6">
    <source>
        <dbReference type="PROSITE" id="PS50011"/>
    </source>
</evidence>
<reference evidence="7 8" key="1">
    <citation type="journal article" date="2016" name="Fungal Biol.">
        <title>The genome of Xylona heveae provides a window into fungal endophytism.</title>
        <authorList>
            <person name="Gazis R."/>
            <person name="Kuo A."/>
            <person name="Riley R."/>
            <person name="LaButti K."/>
            <person name="Lipzen A."/>
            <person name="Lin J."/>
            <person name="Amirebrahimi M."/>
            <person name="Hesse C.N."/>
            <person name="Spatafora J.W."/>
            <person name="Henrissat B."/>
            <person name="Hainaut M."/>
            <person name="Grigoriev I.V."/>
            <person name="Hibbett D.S."/>
        </authorList>
    </citation>
    <scope>NUCLEOTIDE SEQUENCE [LARGE SCALE GENOMIC DNA]</scope>
    <source>
        <strain evidence="7 8">TC161</strain>
    </source>
</reference>
<dbReference type="OMA" id="FRENCRN"/>
<evidence type="ECO:0000256" key="1">
    <source>
        <dbReference type="ARBA" id="ARBA00022527"/>
    </source>
</evidence>
<protein>
    <submittedName>
        <fullName evidence="7">Kinase-like protein</fullName>
    </submittedName>
</protein>